<reference evidence="2 3" key="1">
    <citation type="submission" date="2020-01" db="EMBL/GenBank/DDBJ databases">
        <authorList>
            <person name="Lee S.D."/>
        </authorList>
    </citation>
    <scope>NUCLEOTIDE SEQUENCE [LARGE SCALE GENOMIC DNA]</scope>
    <source>
        <strain evidence="2 3">SAP-35</strain>
    </source>
</reference>
<protein>
    <submittedName>
        <fullName evidence="2">Winged helix-turn-helix transcriptional regulator</fullName>
    </submittedName>
</protein>
<organism evidence="2 3">
    <name type="scientific">Duganella aceris</name>
    <dbReference type="NCBI Taxonomy" id="2703883"/>
    <lineage>
        <taxon>Bacteria</taxon>
        <taxon>Pseudomonadati</taxon>
        <taxon>Pseudomonadota</taxon>
        <taxon>Betaproteobacteria</taxon>
        <taxon>Burkholderiales</taxon>
        <taxon>Oxalobacteraceae</taxon>
        <taxon>Telluria group</taxon>
        <taxon>Duganella</taxon>
    </lineage>
</organism>
<accession>A0ABX0FTA5</accession>
<evidence type="ECO:0000259" key="1">
    <source>
        <dbReference type="PROSITE" id="PS50995"/>
    </source>
</evidence>
<dbReference type="Proteomes" id="UP000666369">
    <property type="component" value="Unassembled WGS sequence"/>
</dbReference>
<dbReference type="PROSITE" id="PS50995">
    <property type="entry name" value="HTH_MARR_2"/>
    <property type="match status" value="1"/>
</dbReference>
<dbReference type="InterPro" id="IPR039422">
    <property type="entry name" value="MarR/SlyA-like"/>
</dbReference>
<dbReference type="SMART" id="SM00347">
    <property type="entry name" value="HTH_MARR"/>
    <property type="match status" value="1"/>
</dbReference>
<reference evidence="3" key="2">
    <citation type="submission" date="2023-07" db="EMBL/GenBank/DDBJ databases">
        <title>Duganella aceri sp. nov., isolated from tree sap.</title>
        <authorList>
            <person name="Kim I.S."/>
        </authorList>
    </citation>
    <scope>NUCLEOTIDE SEQUENCE [LARGE SCALE GENOMIC DNA]</scope>
    <source>
        <strain evidence="3">SAP-35</strain>
    </source>
</reference>
<dbReference type="RefSeq" id="WP_166107818.1">
    <property type="nucleotide sequence ID" value="NZ_JAADJT010000014.1"/>
</dbReference>
<dbReference type="Gene3D" id="1.10.10.10">
    <property type="entry name" value="Winged helix-like DNA-binding domain superfamily/Winged helix DNA-binding domain"/>
    <property type="match status" value="1"/>
</dbReference>
<name>A0ABX0FTA5_9BURK</name>
<evidence type="ECO:0000313" key="3">
    <source>
        <dbReference type="Proteomes" id="UP000666369"/>
    </source>
</evidence>
<evidence type="ECO:0000313" key="2">
    <source>
        <dbReference type="EMBL" id="NGZ87689.1"/>
    </source>
</evidence>
<keyword evidence="3" id="KW-1185">Reference proteome</keyword>
<dbReference type="Pfam" id="PF12802">
    <property type="entry name" value="MarR_2"/>
    <property type="match status" value="1"/>
</dbReference>
<dbReference type="EMBL" id="JAADJT010000014">
    <property type="protein sequence ID" value="NGZ87689.1"/>
    <property type="molecule type" value="Genomic_DNA"/>
</dbReference>
<proteinExistence type="predicted"/>
<dbReference type="SUPFAM" id="SSF46785">
    <property type="entry name" value="Winged helix' DNA-binding domain"/>
    <property type="match status" value="1"/>
</dbReference>
<dbReference type="InterPro" id="IPR000835">
    <property type="entry name" value="HTH_MarR-typ"/>
</dbReference>
<gene>
    <name evidence="2" type="ORF">GW587_25945</name>
</gene>
<dbReference type="PANTHER" id="PTHR33164:SF105">
    <property type="entry name" value="TRANSCRIPTIONAL REPRESSOR PROTEIN-RELATED"/>
    <property type="match status" value="1"/>
</dbReference>
<comment type="caution">
    <text evidence="2">The sequence shown here is derived from an EMBL/GenBank/DDBJ whole genome shotgun (WGS) entry which is preliminary data.</text>
</comment>
<dbReference type="PANTHER" id="PTHR33164">
    <property type="entry name" value="TRANSCRIPTIONAL REGULATOR, MARR FAMILY"/>
    <property type="match status" value="1"/>
</dbReference>
<sequence>MTDTLITHPCNCFALRQAARTVTALYDRHLEKAGLTTSQHSLLAVIENNPGIATQELSELMVMDRTTLVRALKPLSRDGYIQQLPDAANSRKLVFTLTETGRQKYAQAHQYWQQAQAEFDAGIGKSRAMEMRKELIALAHKQP</sequence>
<dbReference type="InterPro" id="IPR036388">
    <property type="entry name" value="WH-like_DNA-bd_sf"/>
</dbReference>
<dbReference type="InterPro" id="IPR036390">
    <property type="entry name" value="WH_DNA-bd_sf"/>
</dbReference>
<feature type="domain" description="HTH marR-type" evidence="1">
    <location>
        <begin position="8"/>
        <end position="143"/>
    </location>
</feature>